<reference evidence="6 7" key="1">
    <citation type="submission" date="2024-01" db="EMBL/GenBank/DDBJ databases">
        <title>Mesobacterium rodlantinim sp. nov., isolated from shallow sea hydrothermal systems off Kueishantao Island.</title>
        <authorList>
            <person name="Su Z."/>
            <person name="Tang K."/>
        </authorList>
    </citation>
    <scope>NUCLEOTIDE SEQUENCE [LARGE SCALE GENOMIC DNA]</scope>
    <source>
        <strain evidence="6 7">TK19101</strain>
    </source>
</reference>
<comment type="subcellular location">
    <subcellularLocation>
        <location evidence="1">Secreted</location>
    </subcellularLocation>
</comment>
<accession>A0ABU6HIZ2</accession>
<dbReference type="Proteomes" id="UP001348149">
    <property type="component" value="Unassembled WGS sequence"/>
</dbReference>
<dbReference type="InterPro" id="IPR006026">
    <property type="entry name" value="Peptidase_Metallo"/>
</dbReference>
<evidence type="ECO:0000256" key="4">
    <source>
        <dbReference type="SAM" id="MobiDB-lite"/>
    </source>
</evidence>
<evidence type="ECO:0000313" key="7">
    <source>
        <dbReference type="Proteomes" id="UP001348149"/>
    </source>
</evidence>
<dbReference type="InterPro" id="IPR001343">
    <property type="entry name" value="Hemolysn_Ca-bd"/>
</dbReference>
<evidence type="ECO:0000256" key="2">
    <source>
        <dbReference type="ARBA" id="ARBA00009490"/>
    </source>
</evidence>
<feature type="region of interest" description="Disordered" evidence="4">
    <location>
        <begin position="1"/>
        <end position="62"/>
    </location>
</feature>
<dbReference type="InterPro" id="IPR050557">
    <property type="entry name" value="RTX_toxin/Mannuronan_C5-epim"/>
</dbReference>
<dbReference type="RefSeq" id="WP_326298213.1">
    <property type="nucleotide sequence ID" value="NZ_JAYLLH010000021.1"/>
</dbReference>
<dbReference type="InterPro" id="IPR011049">
    <property type="entry name" value="Serralysin-like_metalloprot_C"/>
</dbReference>
<dbReference type="PANTHER" id="PTHR38340:SF1">
    <property type="entry name" value="S-LAYER PROTEIN"/>
    <property type="match status" value="1"/>
</dbReference>
<dbReference type="PROSITE" id="PS00330">
    <property type="entry name" value="HEMOLYSIN_CALCIUM"/>
    <property type="match status" value="11"/>
</dbReference>
<dbReference type="EMBL" id="JAYLLH010000021">
    <property type="protein sequence ID" value="MEC3862425.1"/>
    <property type="molecule type" value="Genomic_DNA"/>
</dbReference>
<organism evidence="6 7">
    <name type="scientific">Mesobacterium hydrothermale</name>
    <dbReference type="NCBI Taxonomy" id="3111907"/>
    <lineage>
        <taxon>Bacteria</taxon>
        <taxon>Pseudomonadati</taxon>
        <taxon>Pseudomonadota</taxon>
        <taxon>Alphaproteobacteria</taxon>
        <taxon>Rhodobacterales</taxon>
        <taxon>Roseobacteraceae</taxon>
        <taxon>Mesobacterium</taxon>
    </lineage>
</organism>
<dbReference type="SMART" id="SM00235">
    <property type="entry name" value="ZnMc"/>
    <property type="match status" value="1"/>
</dbReference>
<feature type="region of interest" description="Disordered" evidence="4">
    <location>
        <begin position="634"/>
        <end position="656"/>
    </location>
</feature>
<comment type="similarity">
    <text evidence="2">Belongs to the peptidase M10B family.</text>
</comment>
<proteinExistence type="inferred from homology"/>
<protein>
    <recommendedName>
        <fullName evidence="5">Peptidase metallopeptidase domain-containing protein</fullName>
    </recommendedName>
</protein>
<dbReference type="Gene3D" id="2.150.10.10">
    <property type="entry name" value="Serralysin-like metalloprotease, C-terminal"/>
    <property type="match status" value="13"/>
</dbReference>
<evidence type="ECO:0000256" key="3">
    <source>
        <dbReference type="ARBA" id="ARBA00022525"/>
    </source>
</evidence>
<keyword evidence="7" id="KW-1185">Reference proteome</keyword>
<evidence type="ECO:0000313" key="6">
    <source>
        <dbReference type="EMBL" id="MEC3862425.1"/>
    </source>
</evidence>
<feature type="domain" description="Peptidase metallopeptidase" evidence="5">
    <location>
        <begin position="209"/>
        <end position="419"/>
    </location>
</feature>
<dbReference type="PANTHER" id="PTHR38340">
    <property type="entry name" value="S-LAYER PROTEIN"/>
    <property type="match status" value="1"/>
</dbReference>
<keyword evidence="3" id="KW-0964">Secreted</keyword>
<dbReference type="PRINTS" id="PR00313">
    <property type="entry name" value="CABNDNGRPT"/>
</dbReference>
<evidence type="ECO:0000259" key="5">
    <source>
        <dbReference type="SMART" id="SM00235"/>
    </source>
</evidence>
<dbReference type="SUPFAM" id="SSF51120">
    <property type="entry name" value="beta-Roll"/>
    <property type="match status" value="14"/>
</dbReference>
<evidence type="ECO:0000256" key="1">
    <source>
        <dbReference type="ARBA" id="ARBA00004613"/>
    </source>
</evidence>
<comment type="caution">
    <text evidence="6">The sequence shown here is derived from an EMBL/GenBank/DDBJ whole genome shotgun (WGS) entry which is preliminary data.</text>
</comment>
<name>A0ABU6HIZ2_9RHOB</name>
<sequence>MAVLPSEDEETGEGSAEQADAAKAQTDQGEQGDQAETKSETESETEDAAADPAPAKPSVPQTVAVQKDVDTVDDGQADMAQPLRAAANATSLQQVQDTHQSGDAVAALSAQVTTHAAAYAQADSPEVWHISFSETASAAVLEEQQVASAQALMAAVGDSAESQPLDEIAGCCCYYCYSGASDGGSDIYGDSATQANPSPGNTLIAGIVGPNKWDESSTPSLTWAMSDGSAAEWTHFTANGVSFTNKGSSATHQNLESGTGDGNNLVELRADIRYAFNLYEDISGLLFSESSGFTDNATDIKLMAFSDYDAFGRGEFPGNNPKATQTASEIFETFVHLGTLENSNGTSGNELAMSTDPEVGGGSNRLHTTMHEIMHALGFGHPHDGGNGTGTWTTDNNTGAGENVLDNDRYTIMSYERAGLEINNNSSAFGLAVTPMVLDFAGFFYLYGSSGHNSTNTTYTLTDPGATALDRDGSNGTVSIGRAFYAIHDTGGTDEIKYSGSKHALINLNNATLNQSSDPAHVTSIINTLNSSTYFNTLLPLATASELRNDLLLDDWHAGGFGSRVFNNFGVADIGGYYIVADLYATAAHQTNIEVGTGSSLGDILIGNENNNTLNGNAGDDLLIGSDGGDRLNAGTGDDELYGGTGGDTLEGDEGRDTLRGEAGNDWLQIYNSGSNDVVSGEIYDGGANYDVLQIFPSGSGTFNFRNTTVSGLERLYYDTQYTGTAVVSAQFTGSQWAFDNVTAETHTGAFITEIFLSSGQDIDLSGLTISGLSGINDGFRIYGSGGYEEIIGSSVRDTIEGGLSTDTINGGGGADRIYGNTQADPSGSTYADILSGGSGNDTILGANGNDTIEGGTGSDSLNGGGGTHDVLSYENSIAGVVVNLENNTAGGGDATGDSISNFEDFLGSSNNDTVYGGDLDSSIDGANGNDSLVGDGGQDTLRGGIGNDTLRPGNSSDHIVAGEIYDGGSGVDTLWVNGSAPHTKDFRNVTLTSLEQIVFRENGTPASGDLIAQMNVNQWTGSGFSEIFGYGHTTLDYILQLYMDTATTVDLSGVAISGFDTSGSDDYIYIIGDGSAETFTGSSIQDSIEGNDGNDTFVVAGSGSAFDTLRGGAGDDKILVSNTTDMSSTRVQLGSIEEIEFDYYSGLAAGSVLKLSLSVQETDSSTELSSTLLIDGANGAGRTQDVLEIVMDNAVSSLDMSGYGFNDWGLENDYVSVIGGTIFETIIGSVDRDSILGNGGNDLIEGGLGDDTLDGGTDGQDTVSYVNASGAVTVNLQSGVATGADGTDSISDFEVVLGSDHDDTFTSETGSTIHAGIGADTMFAIGLAGQTLSEGGSGNDTILAVNGYFVGDVDGGDNHDLFDARAQTAYGMRLDLAGGEHEVLGAGGPQVSSLLNFEDVAGTQLGDSITGNGLANVIDGDGGNDTISGGGGADAIFGGSGEDLIIWNDGDGDDAINGGLNDDTLRVNLNNGGDDVVSLQSNGSGMDVERFNGSLFTLQTTQIEFFQLYGLGGNDQLTGSSLDDYIDGGADDDLIEGGLGDDTLIGGFGLNTLSYANAIGPVNVDLWDGTVSGADGSDSINGFNVVWGSSNSDTFLHGNFPATVSAGLGDDLIQLMSVAGGVGTRSAGDEGNDTIAVFGGSDAIGEVDGGAETDTFDASGFAYFGMAIDFASGQVRNLLGGYLIGSINEIENVIGTTLADSITGDGEDNLLEGRGGDDTITGGLGIDTMRGEGGNDLLIWSDGDGTETIDGGADTDTFRANLADGSGDNVSVSETVGKVIERSNLAPLQLTLLGVENIELNGLGGDDTLRGHSLRDRIDGGADHDSLMGFGGNDTLIGGAGNDTLIGGRGVDSLVGDAGDDLAIWTNGDGSDSFDGGTQEDTLRATLTDGFGDDVSFDETSGLIFQRNNSGTFQIALTDVEVVEINALGGNDTVIGHSGRDSIDGGIGSDSISGGGGHDTLLGGSSSDTILGGAGNDLAIWNNGDGWDTFVGGDNNDTLRANLDAVNGDNVGFDETGGLTLRRFNLGNFRIELSEVEIVELNGLGGDDTLFGHAGIDVIDGGDNNDLIRGNGGADSLNGGDGDDTIFGGFGGANIDGGSGLRDVVDFSDAADSIDLNSLYSLTARIGSSGSNWDTIRNIEDIIGSDHNDTLRGDWRSNSIEGGQGDDLLSGDILSDSLAGTGVDTVRGGAGNDTIDVGPTTSVLNAGDVFDGGADVDTLLLADGYFYRGVPRDFRPVSLTDFELFELQQSSTVSAYTDRLIAQFNVNQFFNAGFTEIVGGARLNIKYAVELFADALATVDLGALTVTGFTDPADEISLIGDGDDEHLTGTDFNDTIRGNGGNDTLIGGLGDDWLDGGAGAGEVNVVDYSGSTGPITVTLDEYSVPGDGEVEGPDGTDTIENIDVLIATDFDDDIRKISSDVETVRGGEGDDHIAAVGVSTVYLTAGDAGNDTIYAVDGFYIGDVDGGADVDTFDVSRAEAAMRIDMAAQEHQLYQDIAQLLNFEHIIGTEYSDTIVGDAGDNDLEGRGGDDTFTGGSGADRFVYNLSSGGDDVITDFEVGRDKIHIDYFGAMPSVGERNGNALISLGGTMIELQGINRDQVSEDFFSYDIAQSGSVQVSHLETLVSLDRTFMDPVVFAKTTSTSGAAPVIVRISDIQNNQFSIALQEPNSDNGIHAFEEVSWLAIEAGQWELEDGTRIEVGNYDSDLMSTAGFEDVLFTEGMFNQTPAVLSQVQTDNDSDWVITRQRDANDDGVQITMQEEQALIAGSHGVESIGWMAMERASGTWNGRQYQSGATGDTVNHVGVTSSFADPFAEAPELLTSLSRYDGADPTYARADNVTGTGFDVFAQEETSADAEINHTPEDVDFLALAGSGLLSARKSQPVIAEYGTVSARHLTTIVNLENDFLNPVVLASVMTENEAEPVAVRISAVEGDYFELRLQEPSNTPSSHTPETVSWMVVEAGRWQLSDGTVFEAGMLESSKLSPQGVEQVSFGRGQFDTTPAILSQVQTLNGTDWVTTRQTNASTTGFELTMQEEENLLATPHASERIGWLAWESGDSAVQDELFDVGNTGRVVSNANHTETFSQSFASAPTVLTQLSTLFGQDPTSARTKSVTATDFTVAAEEETSFDPELSHTTEIVDFIALTGDGRIEGSAFAPVIAAIGQATLNDASGTISLGHDFINPVIFALPASQVGSQPAIVRITDVTSNAFTAYIQEPNNEDGTHIAETFSWMAIEAGTWMLEDGTRLAAGEMDTALLTSAGFESLTFGAAFDSAPVVMSQVQTNNGADYVVTRQDNITGTGMNIALQEEEALNGGGHAVETVGWFAIEGGNGSWNGNPFEARMLDDAVDEDFDTFQFTQSFGSAPNMLAGLASYNGEDPASLRYQNLTNTGVDLRVMEDTSLDAETLHIYEDAALFALEGSGLLTGFEWAI</sequence>
<dbReference type="Pfam" id="PF00353">
    <property type="entry name" value="HemolysinCabind"/>
    <property type="match status" value="18"/>
</dbReference>
<gene>
    <name evidence="6" type="ORF">VK792_14125</name>
</gene>
<dbReference type="InterPro" id="IPR018511">
    <property type="entry name" value="Hemolysin-typ_Ca-bd_CS"/>
</dbReference>
<dbReference type="InterPro" id="IPR024079">
    <property type="entry name" value="MetalloPept_cat_dom_sf"/>
</dbReference>
<dbReference type="SUPFAM" id="SSF55486">
    <property type="entry name" value="Metalloproteases ('zincins'), catalytic domain"/>
    <property type="match status" value="1"/>
</dbReference>
<feature type="compositionally biased region" description="Acidic residues" evidence="4">
    <location>
        <begin position="1"/>
        <end position="12"/>
    </location>
</feature>
<dbReference type="Gene3D" id="3.40.390.10">
    <property type="entry name" value="Collagenase (Catalytic Domain)"/>
    <property type="match status" value="1"/>
</dbReference>